<sequence>MSDDFLDDNVNMNTLFHLLGNNQRNEITNKEINELCIKVLSNFNLIYSDLKIINLFDKECLKKYKCDFKKILENEQINLKEMNQYSENPSIWVEFLTTISMLLNIQDNYLQTIFTEQIKEIKTNIKILDKSLRLRLNLYHK</sequence>
<protein>
    <submittedName>
        <fullName evidence="1">Uncharacterized protein</fullName>
    </submittedName>
</protein>
<dbReference type="EMBL" id="CP012622">
    <property type="protein sequence ID" value="ALD66428.1"/>
    <property type="molecule type" value="Genomic_DNA"/>
</dbReference>
<dbReference type="RefSeq" id="WP_053946187.1">
    <property type="nucleotide sequence ID" value="NZ_CP012622.1"/>
</dbReference>
<dbReference type="Proteomes" id="UP000063919">
    <property type="component" value="Chromosome"/>
</dbReference>
<evidence type="ECO:0000313" key="1">
    <source>
        <dbReference type="EMBL" id="ALD66428.1"/>
    </source>
</evidence>
<dbReference type="PATRIC" id="fig|362837.3.peg.533"/>
<gene>
    <name evidence="1" type="ORF">SCANT_v1c05220</name>
</gene>
<dbReference type="OrthoDB" id="389619at2"/>
<evidence type="ECO:0000313" key="2">
    <source>
        <dbReference type="Proteomes" id="UP000063919"/>
    </source>
</evidence>
<dbReference type="KEGG" id="scj:SCANT_v1c05220"/>
<proteinExistence type="predicted"/>
<reference evidence="1 2" key="1">
    <citation type="journal article" date="2015" name="Genome Announc.">
        <title>Complete Genome Sequence of Spiroplasma cantharicola CC-1T (DSM 21588), a Bacterium Isolated from Soldier Beetle (Cantharis carolinus).</title>
        <authorList>
            <person name="Lo W.S."/>
            <person name="Liu P.Y."/>
            <person name="Kuo C.H."/>
        </authorList>
    </citation>
    <scope>NUCLEOTIDE SEQUENCE [LARGE SCALE GENOMIC DNA]</scope>
    <source>
        <strain evidence="1 2">CC-1</strain>
    </source>
</reference>
<dbReference type="STRING" id="362837.SCANT_v1c05220"/>
<name>A0A0M3SJA8_9MOLU</name>
<organism evidence="1 2">
    <name type="scientific">Spiroplasma cantharicola</name>
    <dbReference type="NCBI Taxonomy" id="362837"/>
    <lineage>
        <taxon>Bacteria</taxon>
        <taxon>Bacillati</taxon>
        <taxon>Mycoplasmatota</taxon>
        <taxon>Mollicutes</taxon>
        <taxon>Entomoplasmatales</taxon>
        <taxon>Spiroplasmataceae</taxon>
        <taxon>Spiroplasma</taxon>
    </lineage>
</organism>
<accession>A0A0M3SJA8</accession>
<keyword evidence="2" id="KW-1185">Reference proteome</keyword>
<dbReference type="AlphaFoldDB" id="A0A0M3SJA8"/>